<dbReference type="AlphaFoldDB" id="A0A3A9Y847"/>
<dbReference type="GO" id="GO:0030170">
    <property type="term" value="F:pyridoxal phosphate binding"/>
    <property type="evidence" value="ECO:0007669"/>
    <property type="project" value="InterPro"/>
</dbReference>
<gene>
    <name evidence="2" type="ORF">D7044_20880</name>
</gene>
<dbReference type="Pfam" id="PF03473">
    <property type="entry name" value="MOSC"/>
    <property type="match status" value="1"/>
</dbReference>
<evidence type="ECO:0000259" key="1">
    <source>
        <dbReference type="PROSITE" id="PS51340"/>
    </source>
</evidence>
<dbReference type="RefSeq" id="WP_120689973.1">
    <property type="nucleotide sequence ID" value="NZ_RAZT01000010.1"/>
</dbReference>
<evidence type="ECO:0000313" key="3">
    <source>
        <dbReference type="Proteomes" id="UP000275865"/>
    </source>
</evidence>
<comment type="caution">
    <text evidence="2">The sequence shown here is derived from an EMBL/GenBank/DDBJ whole genome shotgun (WGS) entry which is preliminary data.</text>
</comment>
<proteinExistence type="predicted"/>
<dbReference type="InterPro" id="IPR005302">
    <property type="entry name" value="MoCF_Sase_C"/>
</dbReference>
<protein>
    <submittedName>
        <fullName evidence="2">MOSC domain-containing protein</fullName>
    </submittedName>
</protein>
<dbReference type="GO" id="GO:0003824">
    <property type="term" value="F:catalytic activity"/>
    <property type="evidence" value="ECO:0007669"/>
    <property type="project" value="InterPro"/>
</dbReference>
<dbReference type="SUPFAM" id="SSF141673">
    <property type="entry name" value="MOSC N-terminal domain-like"/>
    <property type="match status" value="1"/>
</dbReference>
<dbReference type="PANTHER" id="PTHR14237">
    <property type="entry name" value="MOLYBDOPTERIN COFACTOR SULFURASE MOSC"/>
    <property type="match status" value="1"/>
</dbReference>
<dbReference type="EMBL" id="RAZT01000010">
    <property type="protein sequence ID" value="RKN30054.1"/>
    <property type="molecule type" value="Genomic_DNA"/>
</dbReference>
<sequence length="273" mass="29926">MRLSAIHTYPVKGCHRLDHDGAQVLPWGLAGDRRWMVVDADGVGVTQRETQRLVGLHATLHDGGLLLRADGRPDLQVPEPTGGEPLPVRTFRSRKLPVPALPAGPAADDWLGALLDRPVRLVFLARPTRHLAADTRTHDTGDQVSFADAYPLLLANTASLTALNDWLAEAGEEPVPMSRFRPNLVVDGAPAWAEDDWEGRPLRIGEVTFRAAGSCDRCVVTTTDQETGVRHREPLRTLGRYRNVRQKLLFGLHLVPTGTGPLTVGEPLTLLER</sequence>
<dbReference type="SUPFAM" id="SSF50800">
    <property type="entry name" value="PK beta-barrel domain-like"/>
    <property type="match status" value="1"/>
</dbReference>
<dbReference type="GO" id="GO:0030151">
    <property type="term" value="F:molybdenum ion binding"/>
    <property type="evidence" value="ECO:0007669"/>
    <property type="project" value="InterPro"/>
</dbReference>
<dbReference type="PANTHER" id="PTHR14237:SF19">
    <property type="entry name" value="MITOCHONDRIAL AMIDOXIME REDUCING COMPONENT 1"/>
    <property type="match status" value="1"/>
</dbReference>
<name>A0A3A9Y847_9ACTN</name>
<dbReference type="InterPro" id="IPR011037">
    <property type="entry name" value="Pyrv_Knase-like_insert_dom_sf"/>
</dbReference>
<evidence type="ECO:0000313" key="2">
    <source>
        <dbReference type="EMBL" id="RKN30054.1"/>
    </source>
</evidence>
<feature type="domain" description="MOSC" evidence="1">
    <location>
        <begin position="119"/>
        <end position="271"/>
    </location>
</feature>
<accession>A0A3A9Y847</accession>
<organism evidence="2 3">
    <name type="scientific">Micromonospora musae</name>
    <dbReference type="NCBI Taxonomy" id="1894970"/>
    <lineage>
        <taxon>Bacteria</taxon>
        <taxon>Bacillati</taxon>
        <taxon>Actinomycetota</taxon>
        <taxon>Actinomycetes</taxon>
        <taxon>Micromonosporales</taxon>
        <taxon>Micromonosporaceae</taxon>
        <taxon>Micromonospora</taxon>
    </lineage>
</organism>
<dbReference type="PROSITE" id="PS51340">
    <property type="entry name" value="MOSC"/>
    <property type="match status" value="1"/>
</dbReference>
<reference evidence="2 3" key="1">
    <citation type="submission" date="2018-09" db="EMBL/GenBank/DDBJ databases">
        <title>Micromonospora sp. nov. MS1-9, isolated from a root of Musa sp.</title>
        <authorList>
            <person name="Kuncharoen N."/>
            <person name="Kudo T."/>
            <person name="Ohkuma M."/>
            <person name="Yuki M."/>
            <person name="Tanasupawat S."/>
        </authorList>
    </citation>
    <scope>NUCLEOTIDE SEQUENCE [LARGE SCALE GENOMIC DNA]</scope>
    <source>
        <strain evidence="2 3">MS1-9</strain>
    </source>
</reference>
<dbReference type="Pfam" id="PF03476">
    <property type="entry name" value="MOSC_N"/>
    <property type="match status" value="1"/>
</dbReference>
<dbReference type="InterPro" id="IPR005303">
    <property type="entry name" value="MOCOS_middle"/>
</dbReference>
<dbReference type="Proteomes" id="UP000275865">
    <property type="component" value="Unassembled WGS sequence"/>
</dbReference>